<proteinExistence type="predicted"/>
<accession>A0A9D4ZTM6</accession>
<dbReference type="AlphaFoldDB" id="A0A9D4ZTM6"/>
<name>A0A9D4ZTM6_ADICA</name>
<organism evidence="1 2">
    <name type="scientific">Adiantum capillus-veneris</name>
    <name type="common">Maidenhair fern</name>
    <dbReference type="NCBI Taxonomy" id="13818"/>
    <lineage>
        <taxon>Eukaryota</taxon>
        <taxon>Viridiplantae</taxon>
        <taxon>Streptophyta</taxon>
        <taxon>Embryophyta</taxon>
        <taxon>Tracheophyta</taxon>
        <taxon>Polypodiopsida</taxon>
        <taxon>Polypodiidae</taxon>
        <taxon>Polypodiales</taxon>
        <taxon>Pteridineae</taxon>
        <taxon>Pteridaceae</taxon>
        <taxon>Vittarioideae</taxon>
        <taxon>Adiantum</taxon>
    </lineage>
</organism>
<evidence type="ECO:0000313" key="2">
    <source>
        <dbReference type="Proteomes" id="UP000886520"/>
    </source>
</evidence>
<dbReference type="PANTHER" id="PTHR35737:SF1">
    <property type="entry name" value="CRYPTIC LOCI REGULATOR"/>
    <property type="match status" value="1"/>
</dbReference>
<dbReference type="OrthoDB" id="1930051at2759"/>
<gene>
    <name evidence="1" type="ORF">GOP47_0001049</name>
</gene>
<dbReference type="Proteomes" id="UP000886520">
    <property type="component" value="Chromosome 1"/>
</dbReference>
<protein>
    <submittedName>
        <fullName evidence="1">Uncharacterized protein</fullName>
    </submittedName>
</protein>
<reference evidence="1" key="1">
    <citation type="submission" date="2021-01" db="EMBL/GenBank/DDBJ databases">
        <title>Adiantum capillus-veneris genome.</title>
        <authorList>
            <person name="Fang Y."/>
            <person name="Liao Q."/>
        </authorList>
    </citation>
    <scope>NUCLEOTIDE SEQUENCE</scope>
    <source>
        <strain evidence="1">H3</strain>
        <tissue evidence="1">Leaf</tissue>
    </source>
</reference>
<dbReference type="PANTHER" id="PTHR35737">
    <property type="entry name" value="CRYPTIC LOCI REGULATOR"/>
    <property type="match status" value="1"/>
</dbReference>
<evidence type="ECO:0000313" key="1">
    <source>
        <dbReference type="EMBL" id="KAI5084880.1"/>
    </source>
</evidence>
<dbReference type="EMBL" id="JABFUD020000001">
    <property type="protein sequence ID" value="KAI5084880.1"/>
    <property type="molecule type" value="Genomic_DNA"/>
</dbReference>
<comment type="caution">
    <text evidence="1">The sequence shown here is derived from an EMBL/GenBank/DDBJ whole genome shotgun (WGS) entry which is preliminary data.</text>
</comment>
<sequence>MRMRWIIATKEAIHFHSCSPLRMHHHHLSVVRTNDSYCENGIRFCRAKMQSSTGPVVVRSGEGWEIVNDDGLIYKRQKRELNLSSEVHDPPVQPHIDKHWRRNRKKASLQQLKSRYLAEIEEWEKLFQKLDKPSESKDFQKELPNLTVLESPIVDLSEEKFKNMVEKLSYQVIQLEKFMEDLRILCSDVECICKPPDGYRELIKSPRVLVDGLSASPDTPCDEEEHTL</sequence>
<keyword evidence="2" id="KW-1185">Reference proteome</keyword>